<dbReference type="PROSITE" id="PS00107">
    <property type="entry name" value="PROTEIN_KINASE_ATP"/>
    <property type="match status" value="1"/>
</dbReference>
<dbReference type="Pfam" id="PF00069">
    <property type="entry name" value="Pkinase"/>
    <property type="match status" value="1"/>
</dbReference>
<keyword evidence="10" id="KW-1185">Reference proteome</keyword>
<dbReference type="SUPFAM" id="SSF56112">
    <property type="entry name" value="Protein kinase-like (PK-like)"/>
    <property type="match status" value="1"/>
</dbReference>
<dbReference type="PROSITE" id="PS51375">
    <property type="entry name" value="PPR"/>
    <property type="match status" value="1"/>
</dbReference>
<feature type="domain" description="Protein kinase" evidence="8">
    <location>
        <begin position="17"/>
        <end position="277"/>
    </location>
</feature>
<keyword evidence="3" id="KW-0418">Kinase</keyword>
<evidence type="ECO:0000256" key="5">
    <source>
        <dbReference type="PROSITE-ProRule" id="PRU00708"/>
    </source>
</evidence>
<evidence type="ECO:0000256" key="7">
    <source>
        <dbReference type="RuleBase" id="RU000304"/>
    </source>
</evidence>
<evidence type="ECO:0000256" key="4">
    <source>
        <dbReference type="ARBA" id="ARBA00022840"/>
    </source>
</evidence>
<dbReference type="Gene3D" id="1.10.510.10">
    <property type="entry name" value="Transferase(Phosphotransferase) domain 1"/>
    <property type="match status" value="1"/>
</dbReference>
<feature type="repeat" description="PPR" evidence="5">
    <location>
        <begin position="446"/>
        <end position="480"/>
    </location>
</feature>
<proteinExistence type="inferred from homology"/>
<dbReference type="PANTHER" id="PTHR48011">
    <property type="entry name" value="CCR4-NOT TRANSCRIPTIONAL COMPLEX SUBUNIT CAF120-RELATED"/>
    <property type="match status" value="1"/>
</dbReference>
<dbReference type="CDD" id="cd06606">
    <property type="entry name" value="STKc_MAPKKK"/>
    <property type="match status" value="1"/>
</dbReference>
<protein>
    <recommendedName>
        <fullName evidence="8">Protein kinase domain-containing protein</fullName>
    </recommendedName>
</protein>
<keyword evidence="2 6" id="KW-0547">Nucleotide-binding</keyword>
<organism evidence="9 10">
    <name type="scientific">Protea cynaroides</name>
    <dbReference type="NCBI Taxonomy" id="273540"/>
    <lineage>
        <taxon>Eukaryota</taxon>
        <taxon>Viridiplantae</taxon>
        <taxon>Streptophyta</taxon>
        <taxon>Embryophyta</taxon>
        <taxon>Tracheophyta</taxon>
        <taxon>Spermatophyta</taxon>
        <taxon>Magnoliopsida</taxon>
        <taxon>Proteales</taxon>
        <taxon>Proteaceae</taxon>
        <taxon>Protea</taxon>
    </lineage>
</organism>
<gene>
    <name evidence="9" type="ORF">NE237_009644</name>
</gene>
<accession>A0A9Q0KYZ7</accession>
<evidence type="ECO:0000259" key="8">
    <source>
        <dbReference type="PROSITE" id="PS50011"/>
    </source>
</evidence>
<dbReference type="PANTHER" id="PTHR48011:SF7">
    <property type="entry name" value="F10K1.14 PROTEIN"/>
    <property type="match status" value="1"/>
</dbReference>
<dbReference type="PROSITE" id="PS00108">
    <property type="entry name" value="PROTEIN_KINASE_ST"/>
    <property type="match status" value="1"/>
</dbReference>
<dbReference type="GO" id="GO:0007165">
    <property type="term" value="P:signal transduction"/>
    <property type="evidence" value="ECO:0007669"/>
    <property type="project" value="TreeGrafter"/>
</dbReference>
<dbReference type="GO" id="GO:0004674">
    <property type="term" value="F:protein serine/threonine kinase activity"/>
    <property type="evidence" value="ECO:0007669"/>
    <property type="project" value="UniProtKB-KW"/>
</dbReference>
<dbReference type="EMBL" id="JAMYWD010000002">
    <property type="protein sequence ID" value="KAJ4978864.1"/>
    <property type="molecule type" value="Genomic_DNA"/>
</dbReference>
<evidence type="ECO:0000313" key="9">
    <source>
        <dbReference type="EMBL" id="KAJ4978864.1"/>
    </source>
</evidence>
<evidence type="ECO:0000256" key="6">
    <source>
        <dbReference type="PROSITE-ProRule" id="PRU10141"/>
    </source>
</evidence>
<feature type="binding site" evidence="6">
    <location>
        <position position="46"/>
    </location>
    <ligand>
        <name>ATP</name>
        <dbReference type="ChEBI" id="CHEBI:30616"/>
    </ligand>
</feature>
<dbReference type="GO" id="GO:0005524">
    <property type="term" value="F:ATP binding"/>
    <property type="evidence" value="ECO:0007669"/>
    <property type="project" value="UniProtKB-UniRule"/>
</dbReference>
<dbReference type="NCBIfam" id="TIGR00756">
    <property type="entry name" value="PPR"/>
    <property type="match status" value="1"/>
</dbReference>
<dbReference type="SMART" id="SM00220">
    <property type="entry name" value="S_TKc"/>
    <property type="match status" value="1"/>
</dbReference>
<dbReference type="InterPro" id="IPR008271">
    <property type="entry name" value="Ser/Thr_kinase_AS"/>
</dbReference>
<evidence type="ECO:0000313" key="10">
    <source>
        <dbReference type="Proteomes" id="UP001141806"/>
    </source>
</evidence>
<dbReference type="InterPro" id="IPR000719">
    <property type="entry name" value="Prot_kinase_dom"/>
</dbReference>
<evidence type="ECO:0000256" key="2">
    <source>
        <dbReference type="ARBA" id="ARBA00022741"/>
    </source>
</evidence>
<comment type="caution">
    <text evidence="9">The sequence shown here is derived from an EMBL/GenBank/DDBJ whole genome shotgun (WGS) entry which is preliminary data.</text>
</comment>
<dbReference type="AlphaFoldDB" id="A0A9Q0KYZ7"/>
<dbReference type="Proteomes" id="UP001141806">
    <property type="component" value="Unassembled WGS sequence"/>
</dbReference>
<dbReference type="InterPro" id="IPR002885">
    <property type="entry name" value="PPR_rpt"/>
</dbReference>
<dbReference type="InterPro" id="IPR011009">
    <property type="entry name" value="Kinase-like_dom_sf"/>
</dbReference>
<dbReference type="InterPro" id="IPR052751">
    <property type="entry name" value="Plant_MAPKKK"/>
</dbReference>
<keyword evidence="4 6" id="KW-0067">ATP-binding</keyword>
<comment type="similarity">
    <text evidence="7">Belongs to the protein kinase superfamily.</text>
</comment>
<keyword evidence="1" id="KW-0808">Transferase</keyword>
<evidence type="ECO:0000256" key="3">
    <source>
        <dbReference type="ARBA" id="ARBA00022777"/>
    </source>
</evidence>
<reference evidence="9" key="1">
    <citation type="journal article" date="2023" name="Plant J.">
        <title>The genome of the king protea, Protea cynaroides.</title>
        <authorList>
            <person name="Chang J."/>
            <person name="Duong T.A."/>
            <person name="Schoeman C."/>
            <person name="Ma X."/>
            <person name="Roodt D."/>
            <person name="Barker N."/>
            <person name="Li Z."/>
            <person name="Van de Peer Y."/>
            <person name="Mizrachi E."/>
        </authorList>
    </citation>
    <scope>NUCLEOTIDE SEQUENCE</scope>
    <source>
        <tissue evidence="9">Young leaves</tissue>
    </source>
</reference>
<sequence length="500" mass="55747">MEKKESEIISCRPQRRWVRLNCIGRGSFGTVSLASYVSDGGVFAVKSVNSNSSLTSQIDSLENEIQIVKSLSSPYVVQYLGDDLTQESGDVSCRNLHIEYLQGGTAADVASRFGRNEKDRVVRSFTWCIVSALRYVHAMDFVHCDVKGKNVLLGSGSTAGVAKLADFGSSKPFSGDEKTILPRGSPLWMAPEVVRGEKQGPESDVWSLGCTVIEMITGKPAWEDCGADTLCRIAFSDSVPEFPAELSELGRDFIEKCLRREPSERWTCDQLLHHPFVSVGIITKSSPRSILEWPSSEFEEEEDEFSDFPNANLNSGRLGISANDRIKGLATRGGVIWESDGWELVRSPCSVGEKGVAETESDAEEEEGRRRTSLEYSELMRSERDEKVGTSLETWNIETELEGEGSEGTDSDYLDSICGTYTDGLWESKWRTYTYWWGYVSKAGSDNYNTCIMVRGLCREGQVEEGRKLIEDRWGKGCIPNVVFYNTRTRQTPSRGEENP</sequence>
<evidence type="ECO:0000256" key="1">
    <source>
        <dbReference type="ARBA" id="ARBA00022679"/>
    </source>
</evidence>
<name>A0A9Q0KYZ7_9MAGN</name>
<keyword evidence="7" id="KW-0723">Serine/threonine-protein kinase</keyword>
<dbReference type="PROSITE" id="PS50011">
    <property type="entry name" value="PROTEIN_KINASE_DOM"/>
    <property type="match status" value="1"/>
</dbReference>
<dbReference type="InterPro" id="IPR017441">
    <property type="entry name" value="Protein_kinase_ATP_BS"/>
</dbReference>
<dbReference type="OrthoDB" id="275301at2759"/>